<dbReference type="Proteomes" id="UP000182975">
    <property type="component" value="Unassembled WGS sequence"/>
</dbReference>
<reference evidence="7" key="1">
    <citation type="submission" date="2016-10" db="EMBL/GenBank/DDBJ databases">
        <authorList>
            <person name="Varghese N."/>
        </authorList>
    </citation>
    <scope>NUCLEOTIDE SEQUENCE [LARGE SCALE GENOMIC DNA]</scope>
    <source>
        <strain evidence="7">DSM 21843</strain>
    </source>
</reference>
<evidence type="ECO:0000256" key="2">
    <source>
        <dbReference type="ARBA" id="ARBA00023125"/>
    </source>
</evidence>
<dbReference type="KEGG" id="ddt:AAY81_09180"/>
<dbReference type="SMART" id="SM00422">
    <property type="entry name" value="HTH_MERR"/>
    <property type="match status" value="1"/>
</dbReference>
<organism evidence="6 7">
    <name type="scientific">Denitrobacterium detoxificans</name>
    <dbReference type="NCBI Taxonomy" id="79604"/>
    <lineage>
        <taxon>Bacteria</taxon>
        <taxon>Bacillati</taxon>
        <taxon>Actinomycetota</taxon>
        <taxon>Coriobacteriia</taxon>
        <taxon>Eggerthellales</taxon>
        <taxon>Eggerthellaceae</taxon>
        <taxon>Denitrobacterium</taxon>
    </lineage>
</organism>
<gene>
    <name evidence="6" type="ORF">SAMN02910314_00033</name>
</gene>
<dbReference type="InterPro" id="IPR047057">
    <property type="entry name" value="MerR_fam"/>
</dbReference>
<protein>
    <submittedName>
        <fullName evidence="6">DNA-binding transcriptional regulator, MerR family</fullName>
    </submittedName>
</protein>
<keyword evidence="1" id="KW-0805">Transcription regulation</keyword>
<dbReference type="PRINTS" id="PR00040">
    <property type="entry name" value="HTHMERR"/>
</dbReference>
<keyword evidence="7" id="KW-1185">Reference proteome</keyword>
<dbReference type="InterPro" id="IPR009061">
    <property type="entry name" value="DNA-bd_dom_put_sf"/>
</dbReference>
<dbReference type="CDD" id="cd01106">
    <property type="entry name" value="HTH_TipAL-Mta"/>
    <property type="match status" value="1"/>
</dbReference>
<evidence type="ECO:0000313" key="7">
    <source>
        <dbReference type="Proteomes" id="UP000182975"/>
    </source>
</evidence>
<dbReference type="Pfam" id="PF07739">
    <property type="entry name" value="TipAS"/>
    <property type="match status" value="1"/>
</dbReference>
<dbReference type="STRING" id="79604.AAY81_09180"/>
<dbReference type="AlphaFoldDB" id="A0A172RZZ1"/>
<dbReference type="Gene3D" id="1.10.490.50">
    <property type="entry name" value="Antibiotic binding domain of TipA-like multidrug resistance regulators"/>
    <property type="match status" value="1"/>
</dbReference>
<dbReference type="PROSITE" id="PS50937">
    <property type="entry name" value="HTH_MERR_2"/>
    <property type="match status" value="1"/>
</dbReference>
<evidence type="ECO:0000256" key="3">
    <source>
        <dbReference type="ARBA" id="ARBA00023159"/>
    </source>
</evidence>
<dbReference type="Pfam" id="PF13411">
    <property type="entry name" value="MerR_1"/>
    <property type="match status" value="1"/>
</dbReference>
<dbReference type="SUPFAM" id="SSF89082">
    <property type="entry name" value="Antibiotic binding domain of TipA-like multidrug resistance regulators"/>
    <property type="match status" value="1"/>
</dbReference>
<dbReference type="OrthoDB" id="9809391at2"/>
<dbReference type="GO" id="GO:0003700">
    <property type="term" value="F:DNA-binding transcription factor activity"/>
    <property type="evidence" value="ECO:0007669"/>
    <property type="project" value="InterPro"/>
</dbReference>
<name>A0A172RZZ1_9ACTN</name>
<evidence type="ECO:0000256" key="1">
    <source>
        <dbReference type="ARBA" id="ARBA00023015"/>
    </source>
</evidence>
<dbReference type="RefSeq" id="WP_066664255.1">
    <property type="nucleotide sequence ID" value="NZ_CP011402.1"/>
</dbReference>
<dbReference type="InterPro" id="IPR012925">
    <property type="entry name" value="TipAS_dom"/>
</dbReference>
<keyword evidence="4" id="KW-0804">Transcription</keyword>
<dbReference type="SUPFAM" id="SSF46955">
    <property type="entry name" value="Putative DNA-binding domain"/>
    <property type="match status" value="1"/>
</dbReference>
<evidence type="ECO:0000313" key="6">
    <source>
        <dbReference type="EMBL" id="SEO37402.1"/>
    </source>
</evidence>
<proteinExistence type="predicted"/>
<dbReference type="PATRIC" id="fig|79604.3.peg.1842"/>
<keyword evidence="2 6" id="KW-0238">DNA-binding</keyword>
<dbReference type="InterPro" id="IPR000551">
    <property type="entry name" value="MerR-type_HTH_dom"/>
</dbReference>
<dbReference type="InterPro" id="IPR036244">
    <property type="entry name" value="TipA-like_antibiotic-bd"/>
</dbReference>
<dbReference type="Gene3D" id="1.10.1660.10">
    <property type="match status" value="1"/>
</dbReference>
<keyword evidence="3" id="KW-0010">Activator</keyword>
<dbReference type="EMBL" id="FOEC01000001">
    <property type="protein sequence ID" value="SEO37402.1"/>
    <property type="molecule type" value="Genomic_DNA"/>
</dbReference>
<accession>A0A172RZZ1</accession>
<dbReference type="PANTHER" id="PTHR30204:SF90">
    <property type="entry name" value="HTH-TYPE TRANSCRIPTIONAL ACTIVATOR MTA"/>
    <property type="match status" value="1"/>
</dbReference>
<feature type="domain" description="HTH merR-type" evidence="5">
    <location>
        <begin position="3"/>
        <end position="72"/>
    </location>
</feature>
<dbReference type="PANTHER" id="PTHR30204">
    <property type="entry name" value="REDOX-CYCLING DRUG-SENSING TRANSCRIPTIONAL ACTIVATOR SOXR"/>
    <property type="match status" value="1"/>
</dbReference>
<evidence type="ECO:0000259" key="5">
    <source>
        <dbReference type="PROSITE" id="PS50937"/>
    </source>
</evidence>
<evidence type="ECO:0000256" key="4">
    <source>
        <dbReference type="ARBA" id="ARBA00023163"/>
    </source>
</evidence>
<dbReference type="GO" id="GO:0003677">
    <property type="term" value="F:DNA binding"/>
    <property type="evidence" value="ECO:0007669"/>
    <property type="project" value="UniProtKB-KW"/>
</dbReference>
<sequence>MEALTVHEVSKLAGISVRTLHHYDKIGLLTPATRTDAGYRLYSEADLARLQQILLFRELEFPLDEIRGIIDSPAFNRAEALKQQIQLLKLKRERIDGLIELAKETLRKGATSMSFDAFDTSKIDDYAARAKASWGATPQWAEYKKKSAQRTAQDEGAMAQKLMNLFIPFGRMAAEGADPASSEAKAQAATIQQFITKNYYHCSDEVFAQLGASYGAGGEFTQNIDAAAGPGAGAFAAKAVAAYCASK</sequence>